<organism evidence="1 2">
    <name type="scientific">Candidatus Woesebacteria bacterium RBG_16_34_12</name>
    <dbReference type="NCBI Taxonomy" id="1802480"/>
    <lineage>
        <taxon>Bacteria</taxon>
        <taxon>Candidatus Woeseibacteriota</taxon>
    </lineage>
</organism>
<name>A0A1F7XAP1_9BACT</name>
<sequence>MQNVNKENNWEDLVKNSLAEHLGTDVEDISETDSFFDDLNMRTTDLSDFFEVLTNKGINMSKINLSEIDTVGGLIEKLSSEEDF</sequence>
<gene>
    <name evidence="1" type="ORF">A2Z22_00155</name>
</gene>
<protein>
    <recommendedName>
        <fullName evidence="3">Carrier domain-containing protein</fullName>
    </recommendedName>
</protein>
<accession>A0A1F7XAP1</accession>
<comment type="caution">
    <text evidence="1">The sequence shown here is derived from an EMBL/GenBank/DDBJ whole genome shotgun (WGS) entry which is preliminary data.</text>
</comment>
<dbReference type="InterPro" id="IPR036736">
    <property type="entry name" value="ACP-like_sf"/>
</dbReference>
<reference evidence="1 2" key="1">
    <citation type="journal article" date="2016" name="Nat. Commun.">
        <title>Thousands of microbial genomes shed light on interconnected biogeochemical processes in an aquifer system.</title>
        <authorList>
            <person name="Anantharaman K."/>
            <person name="Brown C.T."/>
            <person name="Hug L.A."/>
            <person name="Sharon I."/>
            <person name="Castelle C.J."/>
            <person name="Probst A.J."/>
            <person name="Thomas B.C."/>
            <person name="Singh A."/>
            <person name="Wilkins M.J."/>
            <person name="Karaoz U."/>
            <person name="Brodie E.L."/>
            <person name="Williams K.H."/>
            <person name="Hubbard S.S."/>
            <person name="Banfield J.F."/>
        </authorList>
    </citation>
    <scope>NUCLEOTIDE SEQUENCE [LARGE SCALE GENOMIC DNA]</scope>
</reference>
<proteinExistence type="predicted"/>
<dbReference type="EMBL" id="MGFS01000016">
    <property type="protein sequence ID" value="OGM11448.1"/>
    <property type="molecule type" value="Genomic_DNA"/>
</dbReference>
<dbReference type="Proteomes" id="UP000177053">
    <property type="component" value="Unassembled WGS sequence"/>
</dbReference>
<evidence type="ECO:0000313" key="2">
    <source>
        <dbReference type="Proteomes" id="UP000177053"/>
    </source>
</evidence>
<evidence type="ECO:0000313" key="1">
    <source>
        <dbReference type="EMBL" id="OGM11448.1"/>
    </source>
</evidence>
<dbReference type="AlphaFoldDB" id="A0A1F7XAP1"/>
<evidence type="ECO:0008006" key="3">
    <source>
        <dbReference type="Google" id="ProtNLM"/>
    </source>
</evidence>
<dbReference type="SUPFAM" id="SSF47336">
    <property type="entry name" value="ACP-like"/>
    <property type="match status" value="1"/>
</dbReference>
<dbReference type="Gene3D" id="1.10.1200.10">
    <property type="entry name" value="ACP-like"/>
    <property type="match status" value="1"/>
</dbReference>